<name>A0A2V3PK89_9BACT</name>
<dbReference type="Pfam" id="PF09603">
    <property type="entry name" value="Fib_succ_major"/>
    <property type="match status" value="1"/>
</dbReference>
<organism evidence="3 4">
    <name type="scientific">Dysgonomonas alginatilytica</name>
    <dbReference type="NCBI Taxonomy" id="1605892"/>
    <lineage>
        <taxon>Bacteria</taxon>
        <taxon>Pseudomonadati</taxon>
        <taxon>Bacteroidota</taxon>
        <taxon>Bacteroidia</taxon>
        <taxon>Bacteroidales</taxon>
        <taxon>Dysgonomonadaceae</taxon>
        <taxon>Dysgonomonas</taxon>
    </lineage>
</organism>
<dbReference type="InterPro" id="IPR011871">
    <property type="entry name" value="Fib_succ_major"/>
</dbReference>
<sequence length="651" mass="71304">MSKVSIFIQHIGYYIGQLSLFIIVILFYNCSDDNIPNKENGNTHESDFRFGVITTDATPPKVQLRSGQTALESIISQIQILVFENDAYQYRVAGSKISNGSNNNASFEARLLSSDQPTTIYIIANANAELEANEPQVGETMANVKAGLTKAISTNVTGTNLTMWGSYLFPTGISSTTENNINNIRMLRSVARVDVIASTIPNFQMVSIQAFRVSDNMQIIPDNPTNTPSVTDPSIPIGTVQSINTTPINTPPTLSVAQLYLPEVTTPASGDLVNDATCIVIGGYYAGSSTITYYRLDFNPNIEGHPFGQILRNHRYEFNITYVFRSGYPTAQEAANNISSSMEARVVLWSDYIKHMVFDINNYLGVSESYVTLEGEANSSYDILVDTDLSNYTLTWADRDGVSEGSPSSSLSDDYFQVNKSSDGSTISIVATQENPADSDDRVRFFLISGARLKILATIIQTSLEDGPEPGPGGVIWSETNVDLPYTFADQLQIGKFYQWNRDIAWASTGEVTGWNTTGAEGFLWEEANDPCPAGWRVPTRAELQALISSTGRSWRDASVQNDYPGVWFAPTPEEANDATFENPGRALFFPAGGRREATGILTDAGFNSYYWASDVNPLGATTEIMSIASGTYIIFPVARTLGCLLRCVRD</sequence>
<feature type="transmembrane region" description="Helical" evidence="1">
    <location>
        <begin position="12"/>
        <end position="28"/>
    </location>
</feature>
<gene>
    <name evidence="3" type="ORF">CLV62_15014</name>
</gene>
<keyword evidence="1" id="KW-1133">Transmembrane helix</keyword>
<keyword evidence="1" id="KW-0812">Transmembrane</keyword>
<dbReference type="EMBL" id="QICL01000050">
    <property type="protein sequence ID" value="PXV58389.1"/>
    <property type="molecule type" value="Genomic_DNA"/>
</dbReference>
<keyword evidence="4" id="KW-1185">Reference proteome</keyword>
<evidence type="ECO:0000313" key="4">
    <source>
        <dbReference type="Proteomes" id="UP000247973"/>
    </source>
</evidence>
<evidence type="ECO:0000313" key="3">
    <source>
        <dbReference type="EMBL" id="PXV58389.1"/>
    </source>
</evidence>
<keyword evidence="1" id="KW-0472">Membrane</keyword>
<evidence type="ECO:0000256" key="1">
    <source>
        <dbReference type="SAM" id="Phobius"/>
    </source>
</evidence>
<dbReference type="Proteomes" id="UP000247973">
    <property type="component" value="Unassembled WGS sequence"/>
</dbReference>
<evidence type="ECO:0000259" key="2">
    <source>
        <dbReference type="Pfam" id="PF09603"/>
    </source>
</evidence>
<accession>A0A2V3PK89</accession>
<dbReference type="RefSeq" id="WP_146212815.1">
    <property type="nucleotide sequence ID" value="NZ_QICL01000050.1"/>
</dbReference>
<dbReference type="AlphaFoldDB" id="A0A2V3PK89"/>
<proteinExistence type="predicted"/>
<reference evidence="3 4" key="1">
    <citation type="submission" date="2018-03" db="EMBL/GenBank/DDBJ databases">
        <title>Genomic Encyclopedia of Archaeal and Bacterial Type Strains, Phase II (KMG-II): from individual species to whole genera.</title>
        <authorList>
            <person name="Goeker M."/>
        </authorList>
    </citation>
    <scope>NUCLEOTIDE SEQUENCE [LARGE SCALE GENOMIC DNA]</scope>
    <source>
        <strain evidence="3 4">DSM 100214</strain>
    </source>
</reference>
<protein>
    <submittedName>
        <fullName evidence="3">Uncharacterized protein (TIGR02145 family)</fullName>
    </submittedName>
</protein>
<comment type="caution">
    <text evidence="3">The sequence shown here is derived from an EMBL/GenBank/DDBJ whole genome shotgun (WGS) entry which is preliminary data.</text>
</comment>
<dbReference type="OrthoDB" id="997404at2"/>
<feature type="domain" description="Fibrobacter succinogenes major paralogous" evidence="2">
    <location>
        <begin position="494"/>
        <end position="650"/>
    </location>
</feature>